<dbReference type="SUPFAM" id="SSF57850">
    <property type="entry name" value="RING/U-box"/>
    <property type="match status" value="1"/>
</dbReference>
<dbReference type="PROSITE" id="PS00678">
    <property type="entry name" value="WD_REPEATS_1"/>
    <property type="match status" value="1"/>
</dbReference>
<dbReference type="AlphaFoldDB" id="A0A4C1WR73"/>
<evidence type="ECO:0000256" key="3">
    <source>
        <dbReference type="PROSITE-ProRule" id="PRU00221"/>
    </source>
</evidence>
<feature type="repeat" description="WD" evidence="3">
    <location>
        <begin position="99"/>
        <end position="140"/>
    </location>
</feature>
<keyword evidence="2" id="KW-0677">Repeat</keyword>
<dbReference type="SUPFAM" id="SSF50978">
    <property type="entry name" value="WD40 repeat-like"/>
    <property type="match status" value="2"/>
</dbReference>
<dbReference type="STRING" id="151549.A0A4C1WR73"/>
<evidence type="ECO:0000313" key="6">
    <source>
        <dbReference type="Proteomes" id="UP000299102"/>
    </source>
</evidence>
<dbReference type="CDD" id="cd16655">
    <property type="entry name" value="RING-Ubox_WDSUB1-like"/>
    <property type="match status" value="1"/>
</dbReference>
<dbReference type="Gene3D" id="3.30.40.10">
    <property type="entry name" value="Zinc/RING finger domain, C3HC4 (zinc finger)"/>
    <property type="match status" value="1"/>
</dbReference>
<dbReference type="InterPro" id="IPR020472">
    <property type="entry name" value="WD40_PAC1"/>
</dbReference>
<name>A0A4C1WR73_EUMVA</name>
<evidence type="ECO:0000313" key="5">
    <source>
        <dbReference type="EMBL" id="GBP52809.1"/>
    </source>
</evidence>
<dbReference type="PROSITE" id="PS50082">
    <property type="entry name" value="WD_REPEATS_2"/>
    <property type="match status" value="8"/>
</dbReference>
<dbReference type="SMART" id="SM00320">
    <property type="entry name" value="WD40"/>
    <property type="match status" value="13"/>
</dbReference>
<feature type="repeat" description="WD" evidence="3">
    <location>
        <begin position="665"/>
        <end position="706"/>
    </location>
</feature>
<dbReference type="InterPro" id="IPR011047">
    <property type="entry name" value="Quinoprotein_ADH-like_sf"/>
</dbReference>
<dbReference type="InterPro" id="IPR015943">
    <property type="entry name" value="WD40/YVTN_repeat-like_dom_sf"/>
</dbReference>
<feature type="domain" description="U-box" evidence="4">
    <location>
        <begin position="1081"/>
        <end position="1145"/>
    </location>
</feature>
<dbReference type="Proteomes" id="UP000299102">
    <property type="component" value="Unassembled WGS sequence"/>
</dbReference>
<dbReference type="OrthoDB" id="10064100at2759"/>
<dbReference type="GO" id="GO:0016567">
    <property type="term" value="P:protein ubiquitination"/>
    <property type="evidence" value="ECO:0007669"/>
    <property type="project" value="InterPro"/>
</dbReference>
<accession>A0A4C1WR73</accession>
<organism evidence="5 6">
    <name type="scientific">Eumeta variegata</name>
    <name type="common">Bagworm moth</name>
    <name type="synonym">Eumeta japonica</name>
    <dbReference type="NCBI Taxonomy" id="151549"/>
    <lineage>
        <taxon>Eukaryota</taxon>
        <taxon>Metazoa</taxon>
        <taxon>Ecdysozoa</taxon>
        <taxon>Arthropoda</taxon>
        <taxon>Hexapoda</taxon>
        <taxon>Insecta</taxon>
        <taxon>Pterygota</taxon>
        <taxon>Neoptera</taxon>
        <taxon>Endopterygota</taxon>
        <taxon>Lepidoptera</taxon>
        <taxon>Glossata</taxon>
        <taxon>Ditrysia</taxon>
        <taxon>Tineoidea</taxon>
        <taxon>Psychidae</taxon>
        <taxon>Oiketicinae</taxon>
        <taxon>Eumeta</taxon>
    </lineage>
</organism>
<feature type="repeat" description="WD" evidence="3">
    <location>
        <begin position="11"/>
        <end position="41"/>
    </location>
</feature>
<evidence type="ECO:0000259" key="4">
    <source>
        <dbReference type="SMART" id="SM00504"/>
    </source>
</evidence>
<feature type="repeat" description="WD" evidence="3">
    <location>
        <begin position="308"/>
        <end position="341"/>
    </location>
</feature>
<feature type="repeat" description="WD" evidence="3">
    <location>
        <begin position="56"/>
        <end position="97"/>
    </location>
</feature>
<reference evidence="5 6" key="1">
    <citation type="journal article" date="2019" name="Commun. Biol.">
        <title>The bagworm genome reveals a unique fibroin gene that provides high tensile strength.</title>
        <authorList>
            <person name="Kono N."/>
            <person name="Nakamura H."/>
            <person name="Ohtoshi R."/>
            <person name="Tomita M."/>
            <person name="Numata K."/>
            <person name="Arakawa K."/>
        </authorList>
    </citation>
    <scope>NUCLEOTIDE SEQUENCE [LARGE SCALE GENOMIC DNA]</scope>
</reference>
<gene>
    <name evidence="5" type="primary">WDSUB1</name>
    <name evidence="5" type="ORF">EVAR_39347_1</name>
</gene>
<dbReference type="InterPro" id="IPR019775">
    <property type="entry name" value="WD40_repeat_CS"/>
</dbReference>
<dbReference type="PANTHER" id="PTHR19848">
    <property type="entry name" value="WD40 REPEAT PROTEIN"/>
    <property type="match status" value="1"/>
</dbReference>
<dbReference type="Pfam" id="PF04564">
    <property type="entry name" value="U-box"/>
    <property type="match status" value="1"/>
</dbReference>
<evidence type="ECO:0000256" key="1">
    <source>
        <dbReference type="ARBA" id="ARBA00022574"/>
    </source>
</evidence>
<dbReference type="CDD" id="cd00200">
    <property type="entry name" value="WD40"/>
    <property type="match status" value="1"/>
</dbReference>
<keyword evidence="1 3" id="KW-0853">WD repeat</keyword>
<keyword evidence="6" id="KW-1185">Reference proteome</keyword>
<dbReference type="PANTHER" id="PTHR19848:SF8">
    <property type="entry name" value="F-BOX AND WD REPEAT DOMAIN CONTAINING 7"/>
    <property type="match status" value="1"/>
</dbReference>
<dbReference type="PROSITE" id="PS50294">
    <property type="entry name" value="WD_REPEATS_REGION"/>
    <property type="match status" value="6"/>
</dbReference>
<sequence length="1155" mass="125336">MSEEPILLQALRVHRSEVNCVDTCRDRLATVSSDKTVRVWQWEVDLGFVEVEGSPARGHKYGVVCVRYSPQGLLLASCSIDGTTRVWCARSLRAARVLLQPGGSGVRALCWTGEARRLLTGADDGSLCVWDVPGGRLLRCINAHEGSVRALGTTAGGALLLSACTLGVLKLHRLHVINGDEDECEKRDGDNVEVQVIHSLDDTHDLGVLCADMGGARYSDGEWHAALATGGQDGRVRVWMVVWGGAAGKGELRERSMLDGHTSAVTDVRWAPMADGDNERRWMASASLDRSVRLWVVRATSAACARVLDAHPRYVTSVAFGGAARLLMTASNDRSVRIWSVAGINESEGAKLDTPLRTPCTLLAHFGAGDLEGIGPVFEQDEDAIPVTEDSGLLGTKRIWTDREVHGGAVNGVALHEGADMQLLATACSDRAVRVFLWMDTALQLLHKLEAHRYPATAVDFSAGGTALLSASLDGQALLWEPEGGSRLLSLRTDTVGGAGGGGVRCARQSPMRSVALALVATDDHIASLWELEESSSEPLHVYEGHSDAVLCCAWTPSGEAVVTGCADGELRLFAAPPAFALLHTERHAHDLGVYCCDTVQDGERALLASGGCDSVVRLWLLRSKWVYIIIVSNAKSERLSMLISGKELEVEGGTENNLSLLHELQGHGGTVTGCRFAARASVLATTATDKHVRVWSSSSGECVWAASAPAAAASCVLWADAGFVAAGFLDGELSVWEVGTQQHEEAGTAEKLPVEALAHWTEHDVARWLLRCTGGPSKTVSAQDAAAWAAARARARHLGGALLATAPLSVVLQEMGLRHEANMEPGPLNHSRWLTTANRILRLYITKTDPDEKLVILATLSRYLKLDMKKIVDNVIQRNGYFGHPENVLVAMLGDDMESIRELAYQQILTARSETAPGIRTFKVPALNFDAEDYTQIITWQDLKITEPPLTSKLSDEALKSIVKSGLGTILKVKKYPCHTQAVERCIKLVTEASSAVCGEHKRDGFIRARLLSHEPGEESWQEGGVSAEGRAALVEELRWLRCRHEFAVSRIHPLQWDNDHERYFDFPQEHSETQEVPHAFLCPLTHRLMLNPVKCPDGFTYERAALEEWLMAAGAAVSPVSGRLLAPAAPRPHSPNRRLQQAVRELLLPPESN</sequence>
<evidence type="ECO:0000256" key="2">
    <source>
        <dbReference type="ARBA" id="ARBA00022737"/>
    </source>
</evidence>
<feature type="repeat" description="WD" evidence="3">
    <location>
        <begin position="258"/>
        <end position="295"/>
    </location>
</feature>
<protein>
    <submittedName>
        <fullName evidence="5">WD repeat, SAM and U-box domain-containing protein 1</fullName>
    </submittedName>
</protein>
<dbReference type="InterPro" id="IPR003613">
    <property type="entry name" value="Ubox_domain"/>
</dbReference>
<dbReference type="InterPro" id="IPR001680">
    <property type="entry name" value="WD40_rpt"/>
</dbReference>
<comment type="caution">
    <text evidence="5">The sequence shown here is derived from an EMBL/GenBank/DDBJ whole genome shotgun (WGS) entry which is preliminary data.</text>
</comment>
<proteinExistence type="predicted"/>
<dbReference type="Gene3D" id="2.130.10.10">
    <property type="entry name" value="YVTN repeat-like/Quinoprotein amine dehydrogenase"/>
    <property type="match status" value="4"/>
</dbReference>
<dbReference type="InterPro" id="IPR013083">
    <property type="entry name" value="Znf_RING/FYVE/PHD"/>
</dbReference>
<feature type="repeat" description="WD" evidence="3">
    <location>
        <begin position="449"/>
        <end position="490"/>
    </location>
</feature>
<dbReference type="SMART" id="SM00504">
    <property type="entry name" value="Ubox"/>
    <property type="match status" value="1"/>
</dbReference>
<feature type="repeat" description="WD" evidence="3">
    <location>
        <begin position="543"/>
        <end position="574"/>
    </location>
</feature>
<dbReference type="InterPro" id="IPR036322">
    <property type="entry name" value="WD40_repeat_dom_sf"/>
</dbReference>
<dbReference type="PRINTS" id="PR00320">
    <property type="entry name" value="GPROTEINBRPT"/>
</dbReference>
<dbReference type="EMBL" id="BGZK01000610">
    <property type="protein sequence ID" value="GBP52809.1"/>
    <property type="molecule type" value="Genomic_DNA"/>
</dbReference>
<dbReference type="GO" id="GO:0004842">
    <property type="term" value="F:ubiquitin-protein transferase activity"/>
    <property type="evidence" value="ECO:0007669"/>
    <property type="project" value="InterPro"/>
</dbReference>
<dbReference type="SUPFAM" id="SSF50998">
    <property type="entry name" value="Quinoprotein alcohol dehydrogenase-like"/>
    <property type="match status" value="1"/>
</dbReference>
<dbReference type="Pfam" id="PF00400">
    <property type="entry name" value="WD40"/>
    <property type="match status" value="10"/>
</dbReference>